<evidence type="ECO:0000313" key="2">
    <source>
        <dbReference type="Proteomes" id="UP000219573"/>
    </source>
</evidence>
<dbReference type="AlphaFoldDB" id="A0A285H0B6"/>
<dbReference type="Proteomes" id="UP000219573">
    <property type="component" value="Unassembled WGS sequence"/>
</dbReference>
<evidence type="ECO:0000313" key="1">
    <source>
        <dbReference type="EMBL" id="SNY29148.1"/>
    </source>
</evidence>
<accession>A0A285H0B6</accession>
<dbReference type="EMBL" id="OBDZ01000012">
    <property type="protein sequence ID" value="SNY29148.1"/>
    <property type="molecule type" value="Genomic_DNA"/>
</dbReference>
<sequence length="52" mass="6272">MIMSKHIINFFKKVDDTIDFLQKTNYEELEVHNYPQQAKELVELKNYILANN</sequence>
<name>A0A285H0B6_9FIRM</name>
<reference evidence="2" key="1">
    <citation type="submission" date="2017-09" db="EMBL/GenBank/DDBJ databases">
        <authorList>
            <person name="Varghese N."/>
            <person name="Submissions S."/>
        </authorList>
    </citation>
    <scope>NUCLEOTIDE SEQUENCE [LARGE SCALE GENOMIC DNA]</scope>
    <source>
        <strain evidence="2">MSL47</strain>
    </source>
</reference>
<keyword evidence="2" id="KW-1185">Reference proteome</keyword>
<gene>
    <name evidence="1" type="ORF">SAMN06265827_112117</name>
</gene>
<organism evidence="1 2">
    <name type="scientific">Orenia metallireducens</name>
    <dbReference type="NCBI Taxonomy" id="1413210"/>
    <lineage>
        <taxon>Bacteria</taxon>
        <taxon>Bacillati</taxon>
        <taxon>Bacillota</taxon>
        <taxon>Clostridia</taxon>
        <taxon>Halanaerobiales</taxon>
        <taxon>Halobacteroidaceae</taxon>
        <taxon>Orenia</taxon>
    </lineage>
</organism>
<protein>
    <submittedName>
        <fullName evidence="1">Uncharacterized protein</fullName>
    </submittedName>
</protein>
<proteinExistence type="predicted"/>